<evidence type="ECO:0008006" key="2">
    <source>
        <dbReference type="Google" id="ProtNLM"/>
    </source>
</evidence>
<feature type="non-terminal residue" evidence="1">
    <location>
        <position position="1"/>
    </location>
</feature>
<evidence type="ECO:0000313" key="1">
    <source>
        <dbReference type="EMBL" id="SVC73946.1"/>
    </source>
</evidence>
<name>A0A382PL13_9ZZZZ</name>
<protein>
    <recommendedName>
        <fullName evidence="2">2Fe-2S ferredoxin-type domain-containing protein</fullName>
    </recommendedName>
</protein>
<sequence length="39" mass="4382">KVDMDITHALEPAEIENGFILTCQAHPISDKVVIDFDQK</sequence>
<dbReference type="SUPFAM" id="SSF54292">
    <property type="entry name" value="2Fe-2S ferredoxin-like"/>
    <property type="match status" value="1"/>
</dbReference>
<dbReference type="AlphaFoldDB" id="A0A382PL13"/>
<dbReference type="InterPro" id="IPR012675">
    <property type="entry name" value="Beta-grasp_dom_sf"/>
</dbReference>
<dbReference type="InterPro" id="IPR036010">
    <property type="entry name" value="2Fe-2S_ferredoxin-like_sf"/>
</dbReference>
<reference evidence="1" key="1">
    <citation type="submission" date="2018-05" db="EMBL/GenBank/DDBJ databases">
        <authorList>
            <person name="Lanie J.A."/>
            <person name="Ng W.-L."/>
            <person name="Kazmierczak K.M."/>
            <person name="Andrzejewski T.M."/>
            <person name="Davidsen T.M."/>
            <person name="Wayne K.J."/>
            <person name="Tettelin H."/>
            <person name="Glass J.I."/>
            <person name="Rusch D."/>
            <person name="Podicherti R."/>
            <person name="Tsui H.-C.T."/>
            <person name="Winkler M.E."/>
        </authorList>
    </citation>
    <scope>NUCLEOTIDE SEQUENCE</scope>
</reference>
<dbReference type="EMBL" id="UINC01108098">
    <property type="protein sequence ID" value="SVC73946.1"/>
    <property type="molecule type" value="Genomic_DNA"/>
</dbReference>
<dbReference type="Gene3D" id="3.10.20.30">
    <property type="match status" value="1"/>
</dbReference>
<dbReference type="GO" id="GO:0051536">
    <property type="term" value="F:iron-sulfur cluster binding"/>
    <property type="evidence" value="ECO:0007669"/>
    <property type="project" value="InterPro"/>
</dbReference>
<gene>
    <name evidence="1" type="ORF">METZ01_LOCUS326800</name>
</gene>
<proteinExistence type="predicted"/>
<organism evidence="1">
    <name type="scientific">marine metagenome</name>
    <dbReference type="NCBI Taxonomy" id="408172"/>
    <lineage>
        <taxon>unclassified sequences</taxon>
        <taxon>metagenomes</taxon>
        <taxon>ecological metagenomes</taxon>
    </lineage>
</organism>
<accession>A0A382PL13</accession>